<evidence type="ECO:0000256" key="5">
    <source>
        <dbReference type="SAM" id="SignalP"/>
    </source>
</evidence>
<keyword evidence="10" id="KW-1185">Reference proteome</keyword>
<evidence type="ECO:0000256" key="3">
    <source>
        <dbReference type="ARBA" id="ARBA00023295"/>
    </source>
</evidence>
<feature type="signal peptide" evidence="5">
    <location>
        <begin position="1"/>
        <end position="21"/>
    </location>
</feature>
<evidence type="ECO:0000256" key="1">
    <source>
        <dbReference type="ARBA" id="ARBA00005641"/>
    </source>
</evidence>
<dbReference type="Pfam" id="PF00150">
    <property type="entry name" value="Cellulase"/>
    <property type="match status" value="1"/>
</dbReference>
<evidence type="ECO:0000313" key="8">
    <source>
        <dbReference type="EMBL" id="CAF1058273.1"/>
    </source>
</evidence>
<evidence type="ECO:0000313" key="9">
    <source>
        <dbReference type="EMBL" id="CAF1547094.1"/>
    </source>
</evidence>
<feature type="domain" description="Glycoside hydrolase family 5" evidence="6">
    <location>
        <begin position="46"/>
        <end position="321"/>
    </location>
</feature>
<keyword evidence="3 4" id="KW-0326">Glycosidase</keyword>
<dbReference type="Gene3D" id="3.20.20.80">
    <property type="entry name" value="Glycosidases"/>
    <property type="match status" value="1"/>
</dbReference>
<keyword evidence="5" id="KW-0732">Signal</keyword>
<evidence type="ECO:0000259" key="6">
    <source>
        <dbReference type="Pfam" id="PF00150"/>
    </source>
</evidence>
<dbReference type="Proteomes" id="UP000663854">
    <property type="component" value="Unassembled WGS sequence"/>
</dbReference>
<organism evidence="9 10">
    <name type="scientific">Rotaria sordida</name>
    <dbReference type="NCBI Taxonomy" id="392033"/>
    <lineage>
        <taxon>Eukaryota</taxon>
        <taxon>Metazoa</taxon>
        <taxon>Spiralia</taxon>
        <taxon>Gnathifera</taxon>
        <taxon>Rotifera</taxon>
        <taxon>Eurotatoria</taxon>
        <taxon>Bdelloidea</taxon>
        <taxon>Philodinida</taxon>
        <taxon>Philodinidae</taxon>
        <taxon>Rotaria</taxon>
    </lineage>
</organism>
<gene>
    <name evidence="9" type="ORF">JXQ802_LOCUS43354</name>
    <name evidence="8" type="ORF">PYM288_LOCUS17511</name>
</gene>
<feature type="chain" id="PRO_5036229216" description="Endoglycoceramidase" evidence="5">
    <location>
        <begin position="22"/>
        <end position="427"/>
    </location>
</feature>
<reference evidence="9" key="1">
    <citation type="submission" date="2021-02" db="EMBL/GenBank/DDBJ databases">
        <authorList>
            <person name="Nowell W R."/>
        </authorList>
    </citation>
    <scope>NUCLEOTIDE SEQUENCE</scope>
</reference>
<dbReference type="PANTHER" id="PTHR31308">
    <property type="match status" value="1"/>
</dbReference>
<proteinExistence type="inferred from homology"/>
<dbReference type="EMBL" id="CAJNOL010003111">
    <property type="protein sequence ID" value="CAF1547094.1"/>
    <property type="molecule type" value="Genomic_DNA"/>
</dbReference>
<dbReference type="SUPFAM" id="SSF51445">
    <property type="entry name" value="(Trans)glycosidases"/>
    <property type="match status" value="1"/>
</dbReference>
<keyword evidence="2 4" id="KW-0378">Hydrolase</keyword>
<dbReference type="Proteomes" id="UP000663870">
    <property type="component" value="Unassembled WGS sequence"/>
</dbReference>
<evidence type="ECO:0008006" key="11">
    <source>
        <dbReference type="Google" id="ProtNLM"/>
    </source>
</evidence>
<sequence>MQQLGVCLLTYFSLFVGNCIGSVNVHVKNTFIVDESGRYPNELLDPNFVENLSKWGLNFVRLGMMWSGVESEPNKYNVTYLNIMKNVIELLESNHIFVLLDMHQDVLSSRTGAMIVYHHDPWPLQMAPNGSNWFLSYITEACSHGFQCLYNNVGGAIESMSHFWRLVGIAGTTNLQPFYEKIAKAIRSVDDDTLIFYEPVTWGVRLNGKYFGTEFTHVPGGDNYRNRSVLSYHYYCIILSLESVPGNSTILLFDRVLCDHIEESLLFRSVQNDLAQLDGSAFLTEFGGCDDSPTYDEQLDWGLGAADVFLQSWAFWGNSYNDQETIKRLSRVYARAIAGKPSTMEFIPADRYFYLSYFIDTNIKQPTEIFVSPLQYPKSSYNITVNNALKWRVNPTNRNIILVEPSDQIINSKGQDVLGVFFIHPKV</sequence>
<comment type="similarity">
    <text evidence="1 4">Belongs to the glycosyl hydrolase 5 (cellulase A) family.</text>
</comment>
<comment type="caution">
    <text evidence="9">The sequence shown here is derived from an EMBL/GenBank/DDBJ whole genome shotgun (WGS) entry which is preliminary data.</text>
</comment>
<dbReference type="InterPro" id="IPR041036">
    <property type="entry name" value="GH5_C"/>
</dbReference>
<dbReference type="InterPro" id="IPR001547">
    <property type="entry name" value="Glyco_hydro_5"/>
</dbReference>
<feature type="domain" description="Glycoside hydrolase family 5 C-terminal" evidence="7">
    <location>
        <begin position="331"/>
        <end position="405"/>
    </location>
</feature>
<dbReference type="PANTHER" id="PTHR31308:SF3">
    <property type="entry name" value="ENDOGLYCOCERAMIDASE"/>
    <property type="match status" value="1"/>
</dbReference>
<dbReference type="InterPro" id="IPR017853">
    <property type="entry name" value="GH"/>
</dbReference>
<dbReference type="Pfam" id="PF18564">
    <property type="entry name" value="Glyco_hydro_5_C"/>
    <property type="match status" value="1"/>
</dbReference>
<dbReference type="EMBL" id="CAJNOH010000497">
    <property type="protein sequence ID" value="CAF1058273.1"/>
    <property type="molecule type" value="Genomic_DNA"/>
</dbReference>
<evidence type="ECO:0000256" key="2">
    <source>
        <dbReference type="ARBA" id="ARBA00022801"/>
    </source>
</evidence>
<dbReference type="GO" id="GO:0004553">
    <property type="term" value="F:hydrolase activity, hydrolyzing O-glycosyl compounds"/>
    <property type="evidence" value="ECO:0007669"/>
    <property type="project" value="InterPro"/>
</dbReference>
<name>A0A815WFF5_9BILA</name>
<protein>
    <recommendedName>
        <fullName evidence="11">Endoglycoceramidase</fullName>
    </recommendedName>
</protein>
<evidence type="ECO:0000259" key="7">
    <source>
        <dbReference type="Pfam" id="PF18564"/>
    </source>
</evidence>
<accession>A0A815WFF5</accession>
<evidence type="ECO:0000256" key="4">
    <source>
        <dbReference type="RuleBase" id="RU361153"/>
    </source>
</evidence>
<dbReference type="GO" id="GO:0000272">
    <property type="term" value="P:polysaccharide catabolic process"/>
    <property type="evidence" value="ECO:0007669"/>
    <property type="project" value="InterPro"/>
</dbReference>
<evidence type="ECO:0000313" key="10">
    <source>
        <dbReference type="Proteomes" id="UP000663870"/>
    </source>
</evidence>
<dbReference type="InterPro" id="IPR052066">
    <property type="entry name" value="Glycosphingolipid_Hydrolases"/>
</dbReference>
<dbReference type="AlphaFoldDB" id="A0A815WFF5"/>